<organism evidence="2 3">
    <name type="scientific">Cytospora schulzeri</name>
    <dbReference type="NCBI Taxonomy" id="448051"/>
    <lineage>
        <taxon>Eukaryota</taxon>
        <taxon>Fungi</taxon>
        <taxon>Dikarya</taxon>
        <taxon>Ascomycota</taxon>
        <taxon>Pezizomycotina</taxon>
        <taxon>Sordariomycetes</taxon>
        <taxon>Sordariomycetidae</taxon>
        <taxon>Diaporthales</taxon>
        <taxon>Cytosporaceae</taxon>
        <taxon>Cytospora</taxon>
    </lineage>
</organism>
<keyword evidence="3" id="KW-1185">Reference proteome</keyword>
<feature type="compositionally biased region" description="Pro residues" evidence="1">
    <location>
        <begin position="13"/>
        <end position="23"/>
    </location>
</feature>
<reference evidence="2 3" key="1">
    <citation type="submission" date="2015-09" db="EMBL/GenBank/DDBJ databases">
        <title>Host preference determinants of Valsa canker pathogens revealed by comparative genomics.</title>
        <authorList>
            <person name="Yin Z."/>
            <person name="Huang L."/>
        </authorList>
    </citation>
    <scope>NUCLEOTIDE SEQUENCE [LARGE SCALE GENOMIC DNA]</scope>
    <source>
        <strain evidence="2 3">03-1</strain>
    </source>
</reference>
<name>A0A423X3E1_9PEZI</name>
<comment type="caution">
    <text evidence="2">The sequence shown here is derived from an EMBL/GenBank/DDBJ whole genome shotgun (WGS) entry which is preliminary data.</text>
</comment>
<feature type="region of interest" description="Disordered" evidence="1">
    <location>
        <begin position="1"/>
        <end position="27"/>
    </location>
</feature>
<sequence>MAGPAAQVAAKPPSQPAGPPAPTSTPWQSILWKNNDKFIKKLFVGKFTGTDVKRFGYFRLPRETEPTTLKNLAQICKEGPALSKQSPARNITFDRIGYVVRKKDPQTCKEKGLKLAFVGAIPSRFPGMGHKIIYAFLTEEDYLFLGFGPTTKEAIDADPDETPMRLKRLISNLRKAGHLQKHK</sequence>
<accession>A0A423X3E1</accession>
<gene>
    <name evidence="2" type="ORF">VMCG_01905</name>
</gene>
<evidence type="ECO:0000313" key="3">
    <source>
        <dbReference type="Proteomes" id="UP000283895"/>
    </source>
</evidence>
<dbReference type="Proteomes" id="UP000283895">
    <property type="component" value="Unassembled WGS sequence"/>
</dbReference>
<dbReference type="AlphaFoldDB" id="A0A423X3E1"/>
<evidence type="ECO:0000313" key="2">
    <source>
        <dbReference type="EMBL" id="ROW10291.1"/>
    </source>
</evidence>
<proteinExistence type="predicted"/>
<protein>
    <submittedName>
        <fullName evidence="2">Uncharacterized protein</fullName>
    </submittedName>
</protein>
<evidence type="ECO:0000256" key="1">
    <source>
        <dbReference type="SAM" id="MobiDB-lite"/>
    </source>
</evidence>
<dbReference type="EMBL" id="LKEA01000003">
    <property type="protein sequence ID" value="ROW10291.1"/>
    <property type="molecule type" value="Genomic_DNA"/>
</dbReference>